<evidence type="ECO:0000313" key="3">
    <source>
        <dbReference type="Proteomes" id="UP000503840"/>
    </source>
</evidence>
<dbReference type="Pfam" id="PF02641">
    <property type="entry name" value="DUF190"/>
    <property type="match status" value="1"/>
</dbReference>
<comment type="caution">
    <text evidence="2">The sequence shown here is derived from an EMBL/GenBank/DDBJ whole genome shotgun (WGS) entry which is preliminary data.</text>
</comment>
<protein>
    <recommendedName>
        <fullName evidence="4">DUF190 domain-containing protein</fullName>
    </recommendedName>
</protein>
<proteinExistence type="inferred from homology"/>
<dbReference type="InterPro" id="IPR015867">
    <property type="entry name" value="N-reg_PII/ATP_PRibTrfase_C"/>
</dbReference>
<dbReference type="EMBL" id="BLVO01000013">
    <property type="protein sequence ID" value="GFM33102.1"/>
    <property type="molecule type" value="Genomic_DNA"/>
</dbReference>
<gene>
    <name evidence="2" type="ORF">DSM101010T_14670</name>
</gene>
<sequence length="125" mass="14067">MVSLRFLLVAIAQNLEELPVTKGYFVTFFTQQSRVHEGMPLAEWIISEAKKIGVRGATLFSGREGFGHDGRFHSGNYFDLEDTPQLVTMALTVEECDQLMATLKSSDQRVFYTRSEAEFGFTCGD</sequence>
<dbReference type="InterPro" id="IPR011322">
    <property type="entry name" value="N-reg_PII-like_a/b"/>
</dbReference>
<reference evidence="2 3" key="1">
    <citation type="submission" date="2020-05" db="EMBL/GenBank/DDBJ databases">
        <title>Draft genome sequence of Desulfovibrio sp. strain HN2T.</title>
        <authorList>
            <person name="Ueno A."/>
            <person name="Tamazawa S."/>
            <person name="Tamamura S."/>
            <person name="Murakami T."/>
            <person name="Kiyama T."/>
            <person name="Inomata H."/>
            <person name="Amano Y."/>
            <person name="Miyakawa K."/>
            <person name="Tamaki H."/>
            <person name="Naganuma T."/>
            <person name="Kaneko K."/>
        </authorList>
    </citation>
    <scope>NUCLEOTIDE SEQUENCE [LARGE SCALE GENOMIC DNA]</scope>
    <source>
        <strain evidence="2 3">HN2</strain>
    </source>
</reference>
<organism evidence="2 3">
    <name type="scientific">Desulfovibrio subterraneus</name>
    <dbReference type="NCBI Taxonomy" id="2718620"/>
    <lineage>
        <taxon>Bacteria</taxon>
        <taxon>Pseudomonadati</taxon>
        <taxon>Thermodesulfobacteriota</taxon>
        <taxon>Desulfovibrionia</taxon>
        <taxon>Desulfovibrionales</taxon>
        <taxon>Desulfovibrionaceae</taxon>
        <taxon>Desulfovibrio</taxon>
    </lineage>
</organism>
<dbReference type="Proteomes" id="UP000503840">
    <property type="component" value="Unassembled WGS sequence"/>
</dbReference>
<evidence type="ECO:0000256" key="1">
    <source>
        <dbReference type="ARBA" id="ARBA00010554"/>
    </source>
</evidence>
<name>A0A7J0BIP3_9BACT</name>
<dbReference type="AlphaFoldDB" id="A0A7J0BIP3"/>
<dbReference type="Gene3D" id="3.30.70.120">
    <property type="match status" value="1"/>
</dbReference>
<accession>A0A7J0BIP3</accession>
<evidence type="ECO:0000313" key="2">
    <source>
        <dbReference type="EMBL" id="GFM33102.1"/>
    </source>
</evidence>
<dbReference type="InterPro" id="IPR003793">
    <property type="entry name" value="UPF0166"/>
</dbReference>
<comment type="similarity">
    <text evidence="1">Belongs to the UPF0166 family.</text>
</comment>
<keyword evidence="3" id="KW-1185">Reference proteome</keyword>
<evidence type="ECO:0008006" key="4">
    <source>
        <dbReference type="Google" id="ProtNLM"/>
    </source>
</evidence>
<dbReference type="SUPFAM" id="SSF54913">
    <property type="entry name" value="GlnB-like"/>
    <property type="match status" value="1"/>
</dbReference>